<sequence>MTTQISAFERNTFDNQVIVITGAASGLGKAAAQLITSRGATVISLDLNKEGLAGATESYQLDVSDHAAVFKVIADIQSKHKRIDALINCAGYPGPTTEFVEDIKWPDYEKVMAVNLYGAIWLTQAVLPIMKSQKYGRIVQVASIAGKEGNPKMAPYNTSKSALIGFVKGVAKEVATMGITVNALAPAVIKTPINENTSEEMLKYMVAKIPAGRLGEVDEVAEIISFMASKACSFTTGFTFDISGGRATY</sequence>
<dbReference type="InterPro" id="IPR036291">
    <property type="entry name" value="NAD(P)-bd_dom_sf"/>
</dbReference>
<dbReference type="GO" id="GO:0016616">
    <property type="term" value="F:oxidoreductase activity, acting on the CH-OH group of donors, NAD or NADP as acceptor"/>
    <property type="evidence" value="ECO:0007669"/>
    <property type="project" value="TreeGrafter"/>
</dbReference>
<dbReference type="PANTHER" id="PTHR42760:SF133">
    <property type="entry name" value="3-OXOACYL-[ACYL-CARRIER-PROTEIN] REDUCTASE"/>
    <property type="match status" value="1"/>
</dbReference>
<dbReference type="Pfam" id="PF13561">
    <property type="entry name" value="adh_short_C2"/>
    <property type="match status" value="1"/>
</dbReference>
<gene>
    <name evidence="3" type="ORF">UFOPK4171_00918</name>
</gene>
<organism evidence="3">
    <name type="scientific">freshwater metagenome</name>
    <dbReference type="NCBI Taxonomy" id="449393"/>
    <lineage>
        <taxon>unclassified sequences</taxon>
        <taxon>metagenomes</taxon>
        <taxon>ecological metagenomes</taxon>
    </lineage>
</organism>
<dbReference type="AlphaFoldDB" id="A0A6J5ZK01"/>
<dbReference type="PANTHER" id="PTHR42760">
    <property type="entry name" value="SHORT-CHAIN DEHYDROGENASES/REDUCTASES FAMILY MEMBER"/>
    <property type="match status" value="1"/>
</dbReference>
<name>A0A6J5ZK01_9ZZZZ</name>
<dbReference type="SUPFAM" id="SSF51735">
    <property type="entry name" value="NAD(P)-binding Rossmann-fold domains"/>
    <property type="match status" value="1"/>
</dbReference>
<evidence type="ECO:0000313" key="3">
    <source>
        <dbReference type="EMBL" id="CAB4342944.1"/>
    </source>
</evidence>
<dbReference type="Gene3D" id="3.40.50.720">
    <property type="entry name" value="NAD(P)-binding Rossmann-like Domain"/>
    <property type="match status" value="1"/>
</dbReference>
<reference evidence="3" key="1">
    <citation type="submission" date="2020-05" db="EMBL/GenBank/DDBJ databases">
        <authorList>
            <person name="Chiriac C."/>
            <person name="Salcher M."/>
            <person name="Ghai R."/>
            <person name="Kavagutti S V."/>
        </authorList>
    </citation>
    <scope>NUCLEOTIDE SEQUENCE</scope>
</reference>
<dbReference type="GO" id="GO:0006633">
    <property type="term" value="P:fatty acid biosynthetic process"/>
    <property type="evidence" value="ECO:0007669"/>
    <property type="project" value="TreeGrafter"/>
</dbReference>
<dbReference type="PRINTS" id="PR00081">
    <property type="entry name" value="GDHRDH"/>
</dbReference>
<dbReference type="InterPro" id="IPR020904">
    <property type="entry name" value="Sc_DH/Rdtase_CS"/>
</dbReference>
<dbReference type="GO" id="GO:0048038">
    <property type="term" value="F:quinone binding"/>
    <property type="evidence" value="ECO:0007669"/>
    <property type="project" value="TreeGrafter"/>
</dbReference>
<comment type="similarity">
    <text evidence="1">Belongs to the short-chain dehydrogenases/reductases (SDR) family.</text>
</comment>
<accession>A0A6J5ZK01</accession>
<dbReference type="InterPro" id="IPR002347">
    <property type="entry name" value="SDR_fam"/>
</dbReference>
<proteinExistence type="inferred from homology"/>
<evidence type="ECO:0000256" key="1">
    <source>
        <dbReference type="ARBA" id="ARBA00006484"/>
    </source>
</evidence>
<keyword evidence="2" id="KW-0560">Oxidoreductase</keyword>
<protein>
    <submittedName>
        <fullName evidence="3">Unannotated protein</fullName>
    </submittedName>
</protein>
<dbReference type="PROSITE" id="PS00061">
    <property type="entry name" value="ADH_SHORT"/>
    <property type="match status" value="1"/>
</dbReference>
<evidence type="ECO:0000256" key="2">
    <source>
        <dbReference type="ARBA" id="ARBA00023002"/>
    </source>
</evidence>
<dbReference type="FunFam" id="3.40.50.720:FF:000084">
    <property type="entry name" value="Short-chain dehydrogenase reductase"/>
    <property type="match status" value="1"/>
</dbReference>
<dbReference type="EMBL" id="CAESAM010000112">
    <property type="protein sequence ID" value="CAB4342944.1"/>
    <property type="molecule type" value="Genomic_DNA"/>
</dbReference>
<dbReference type="CDD" id="cd05233">
    <property type="entry name" value="SDR_c"/>
    <property type="match status" value="1"/>
</dbReference>
<dbReference type="PRINTS" id="PR00080">
    <property type="entry name" value="SDRFAMILY"/>
</dbReference>